<organism evidence="2 3">
    <name type="scientific">Vitrella brassicaformis (strain CCMP3155)</name>
    <dbReference type="NCBI Taxonomy" id="1169540"/>
    <lineage>
        <taxon>Eukaryota</taxon>
        <taxon>Sar</taxon>
        <taxon>Alveolata</taxon>
        <taxon>Colpodellida</taxon>
        <taxon>Vitrellaceae</taxon>
        <taxon>Vitrella</taxon>
    </lineage>
</organism>
<dbReference type="Proteomes" id="UP000041254">
    <property type="component" value="Unassembled WGS sequence"/>
</dbReference>
<keyword evidence="3" id="KW-1185">Reference proteome</keyword>
<sequence length="231" mass="25814">MKVSNWRGFSTHGRLALQAKDAAIQQTIAGMSEQVQELSLKHRAMDAELKHQSNNFERFQIDTQREHLFLRQLGETFNDRLREQEAEARHWARPIDSTSGSETQVTLLRNAQKDLVEANSRMCAANLHIVEENKLLREMLTAFDDRLRAVEGNEDGSDSKAINRDIDSTTPQRRTHLSTEGGESTQAPEGDNDTQDGPAAAAAAAATPWIQTDQGESAVEDKCSKAIEEMR</sequence>
<dbReference type="InParanoid" id="A0A0G4EYB2"/>
<reference evidence="2 3" key="1">
    <citation type="submission" date="2014-11" db="EMBL/GenBank/DDBJ databases">
        <authorList>
            <person name="Zhu J."/>
            <person name="Qi W."/>
            <person name="Song R."/>
        </authorList>
    </citation>
    <scope>NUCLEOTIDE SEQUENCE [LARGE SCALE GENOMIC DNA]</scope>
</reference>
<evidence type="ECO:0000313" key="3">
    <source>
        <dbReference type="Proteomes" id="UP000041254"/>
    </source>
</evidence>
<feature type="region of interest" description="Disordered" evidence="1">
    <location>
        <begin position="152"/>
        <end position="231"/>
    </location>
</feature>
<dbReference type="EMBL" id="CDMY01000341">
    <property type="protein sequence ID" value="CEM03435.1"/>
    <property type="molecule type" value="Genomic_DNA"/>
</dbReference>
<evidence type="ECO:0000313" key="2">
    <source>
        <dbReference type="EMBL" id="CEM03435.1"/>
    </source>
</evidence>
<protein>
    <submittedName>
        <fullName evidence="2">Uncharacterized protein</fullName>
    </submittedName>
</protein>
<feature type="compositionally biased region" description="Basic and acidic residues" evidence="1">
    <location>
        <begin position="219"/>
        <end position="231"/>
    </location>
</feature>
<evidence type="ECO:0000256" key="1">
    <source>
        <dbReference type="SAM" id="MobiDB-lite"/>
    </source>
</evidence>
<feature type="compositionally biased region" description="Basic and acidic residues" evidence="1">
    <location>
        <begin position="152"/>
        <end position="167"/>
    </location>
</feature>
<gene>
    <name evidence="2" type="ORF">Vbra_13900</name>
</gene>
<dbReference type="VEuPathDB" id="CryptoDB:Vbra_13900"/>
<accession>A0A0G4EYB2</accession>
<proteinExistence type="predicted"/>
<name>A0A0G4EYB2_VITBC</name>
<dbReference type="AlphaFoldDB" id="A0A0G4EYB2"/>